<keyword evidence="3" id="KW-1185">Reference proteome</keyword>
<dbReference type="SUPFAM" id="SSF52833">
    <property type="entry name" value="Thioredoxin-like"/>
    <property type="match status" value="1"/>
</dbReference>
<feature type="domain" description="GST N-terminal" evidence="1">
    <location>
        <begin position="1"/>
        <end position="84"/>
    </location>
</feature>
<dbReference type="InterPro" id="IPR036282">
    <property type="entry name" value="Glutathione-S-Trfase_C_sf"/>
</dbReference>
<dbReference type="Pfam" id="PF13417">
    <property type="entry name" value="GST_N_3"/>
    <property type="match status" value="1"/>
</dbReference>
<organism evidence="2 3">
    <name type="scientific">Pseudomonas mangiferae</name>
    <dbReference type="NCBI Taxonomy" id="2593654"/>
    <lineage>
        <taxon>Bacteria</taxon>
        <taxon>Pseudomonadati</taxon>
        <taxon>Pseudomonadota</taxon>
        <taxon>Gammaproteobacteria</taxon>
        <taxon>Pseudomonadales</taxon>
        <taxon>Pseudomonadaceae</taxon>
        <taxon>Pseudomonas</taxon>
    </lineage>
</organism>
<dbReference type="GO" id="GO:0005737">
    <property type="term" value="C:cytoplasm"/>
    <property type="evidence" value="ECO:0007669"/>
    <property type="project" value="TreeGrafter"/>
</dbReference>
<dbReference type="Gene3D" id="1.20.1050.10">
    <property type="match status" value="1"/>
</dbReference>
<dbReference type="PANTHER" id="PTHR43968">
    <property type="match status" value="1"/>
</dbReference>
<dbReference type="PROSITE" id="PS50404">
    <property type="entry name" value="GST_NTER"/>
    <property type="match status" value="1"/>
</dbReference>
<evidence type="ECO:0000313" key="2">
    <source>
        <dbReference type="EMBL" id="TRX75132.1"/>
    </source>
</evidence>
<gene>
    <name evidence="2" type="ORF">FM069_08505</name>
</gene>
<dbReference type="InterPro" id="IPR004045">
    <property type="entry name" value="Glutathione_S-Trfase_N"/>
</dbReference>
<dbReference type="InterPro" id="IPR050983">
    <property type="entry name" value="GST_Omega/HSP26"/>
</dbReference>
<proteinExistence type="predicted"/>
<dbReference type="Pfam" id="PF13410">
    <property type="entry name" value="GST_C_2"/>
    <property type="match status" value="1"/>
</dbReference>
<dbReference type="GO" id="GO:0016740">
    <property type="term" value="F:transferase activity"/>
    <property type="evidence" value="ECO:0007669"/>
    <property type="project" value="UniProtKB-KW"/>
</dbReference>
<reference evidence="2 3" key="1">
    <citation type="submission" date="2019-07" db="EMBL/GenBank/DDBJ databases">
        <title>Pseudomonas mangiferae sp. nov., isolated from bark of mango tree in Thailand.</title>
        <authorList>
            <person name="Srisuk N."/>
            <person name="Anurat P."/>
        </authorList>
    </citation>
    <scope>NUCLEOTIDE SEQUENCE [LARGE SCALE GENOMIC DNA]</scope>
    <source>
        <strain evidence="2 3">DMKU_BBB3-04</strain>
    </source>
</reference>
<dbReference type="OrthoDB" id="8634103at2"/>
<dbReference type="Gene3D" id="3.40.30.10">
    <property type="entry name" value="Glutaredoxin"/>
    <property type="match status" value="1"/>
</dbReference>
<dbReference type="EMBL" id="VJOY01000005">
    <property type="protein sequence ID" value="TRX75132.1"/>
    <property type="molecule type" value="Genomic_DNA"/>
</dbReference>
<protein>
    <submittedName>
        <fullName evidence="2">Glutathione S-transferase</fullName>
    </submittedName>
</protein>
<evidence type="ECO:0000313" key="3">
    <source>
        <dbReference type="Proteomes" id="UP000315235"/>
    </source>
</evidence>
<dbReference type="SUPFAM" id="SSF47616">
    <property type="entry name" value="GST C-terminal domain-like"/>
    <property type="match status" value="1"/>
</dbReference>
<sequence length="207" mass="23531">MSLTLFHSPYSPFVRKVRVLLHETHQQERVTLQPVQLTPVEPSDDLNQHNPAGKIPALRLEDGSVLHDSRVILDYLDQQHTGEPLIPREGPARWRALTLASLADAVMDASVLLRYEQFLRPEDKRWDGWQNAQLEKIDRGLGYLERDGVDELASRFDVAAIGAACALGYLDLRHPDYAWRPRFPRLAHWYAQASQRPSMVDSAPPPA</sequence>
<keyword evidence="2" id="KW-0808">Transferase</keyword>
<dbReference type="InterPro" id="IPR036249">
    <property type="entry name" value="Thioredoxin-like_sf"/>
</dbReference>
<dbReference type="CDD" id="cd03205">
    <property type="entry name" value="GST_C_6"/>
    <property type="match status" value="1"/>
</dbReference>
<dbReference type="AlphaFoldDB" id="A0A553H063"/>
<dbReference type="RefSeq" id="WP_143487868.1">
    <property type="nucleotide sequence ID" value="NZ_VJOY01000005.1"/>
</dbReference>
<accession>A0A553H063</accession>
<evidence type="ECO:0000259" key="1">
    <source>
        <dbReference type="PROSITE" id="PS50404"/>
    </source>
</evidence>
<dbReference type="CDD" id="cd03049">
    <property type="entry name" value="GST_N_3"/>
    <property type="match status" value="1"/>
</dbReference>
<name>A0A553H063_9PSED</name>
<comment type="caution">
    <text evidence="2">The sequence shown here is derived from an EMBL/GenBank/DDBJ whole genome shotgun (WGS) entry which is preliminary data.</text>
</comment>
<dbReference type="Proteomes" id="UP000315235">
    <property type="component" value="Unassembled WGS sequence"/>
</dbReference>
<dbReference type="PANTHER" id="PTHR43968:SF6">
    <property type="entry name" value="GLUTATHIONE S-TRANSFERASE OMEGA"/>
    <property type="match status" value="1"/>
</dbReference>